<proteinExistence type="predicted"/>
<sequence>MENRMKSRFGGIEKMIKKLMEMQPQAPPLVPIANPNHNLTWGPLAKSNGKEIEREEFDKESSFHQEPPPRAPIRGGIEFSEGG</sequence>
<organism evidence="2 3">
    <name type="scientific">Dendrobium chrysotoxum</name>
    <name type="common">Orchid</name>
    <dbReference type="NCBI Taxonomy" id="161865"/>
    <lineage>
        <taxon>Eukaryota</taxon>
        <taxon>Viridiplantae</taxon>
        <taxon>Streptophyta</taxon>
        <taxon>Embryophyta</taxon>
        <taxon>Tracheophyta</taxon>
        <taxon>Spermatophyta</taxon>
        <taxon>Magnoliopsida</taxon>
        <taxon>Liliopsida</taxon>
        <taxon>Asparagales</taxon>
        <taxon>Orchidaceae</taxon>
        <taxon>Epidendroideae</taxon>
        <taxon>Malaxideae</taxon>
        <taxon>Dendrobiinae</taxon>
        <taxon>Dendrobium</taxon>
    </lineage>
</organism>
<protein>
    <submittedName>
        <fullName evidence="2">Uncharacterized protein</fullName>
    </submittedName>
</protein>
<accession>A0AAV7H7P0</accession>
<reference evidence="2 3" key="1">
    <citation type="journal article" date="2021" name="Hortic Res">
        <title>Chromosome-scale assembly of the Dendrobium chrysotoxum genome enhances the understanding of orchid evolution.</title>
        <authorList>
            <person name="Zhang Y."/>
            <person name="Zhang G.Q."/>
            <person name="Zhang D."/>
            <person name="Liu X.D."/>
            <person name="Xu X.Y."/>
            <person name="Sun W.H."/>
            <person name="Yu X."/>
            <person name="Zhu X."/>
            <person name="Wang Z.W."/>
            <person name="Zhao X."/>
            <person name="Zhong W.Y."/>
            <person name="Chen H."/>
            <person name="Yin W.L."/>
            <person name="Huang T."/>
            <person name="Niu S.C."/>
            <person name="Liu Z.J."/>
        </authorList>
    </citation>
    <scope>NUCLEOTIDE SEQUENCE [LARGE SCALE GENOMIC DNA]</scope>
    <source>
        <strain evidence="2">Lindl</strain>
    </source>
</reference>
<evidence type="ECO:0000313" key="3">
    <source>
        <dbReference type="Proteomes" id="UP000775213"/>
    </source>
</evidence>
<evidence type="ECO:0000313" key="2">
    <source>
        <dbReference type="EMBL" id="KAH0464601.1"/>
    </source>
</evidence>
<comment type="caution">
    <text evidence="2">The sequence shown here is derived from an EMBL/GenBank/DDBJ whole genome shotgun (WGS) entry which is preliminary data.</text>
</comment>
<feature type="compositionally biased region" description="Basic and acidic residues" evidence="1">
    <location>
        <begin position="53"/>
        <end position="63"/>
    </location>
</feature>
<dbReference type="Proteomes" id="UP000775213">
    <property type="component" value="Unassembled WGS sequence"/>
</dbReference>
<evidence type="ECO:0000256" key="1">
    <source>
        <dbReference type="SAM" id="MobiDB-lite"/>
    </source>
</evidence>
<gene>
    <name evidence="2" type="ORF">IEQ34_007387</name>
</gene>
<dbReference type="EMBL" id="JAGFBR010000007">
    <property type="protein sequence ID" value="KAH0464601.1"/>
    <property type="molecule type" value="Genomic_DNA"/>
</dbReference>
<dbReference type="AlphaFoldDB" id="A0AAV7H7P0"/>
<name>A0AAV7H7P0_DENCH</name>
<feature type="region of interest" description="Disordered" evidence="1">
    <location>
        <begin position="53"/>
        <end position="83"/>
    </location>
</feature>
<keyword evidence="3" id="KW-1185">Reference proteome</keyword>